<sequence>MLNAMKMAACVLVVLVTAPHSVSADGINVKIIGTLTLTAYHSSPTDGCSSDYSITLPVSLKNGFITLTGLEVFDTRKNSGEYDVRLIPSFYATDGESALLVMHRNTSRSWEHWVVDNDAMCHASDKRQQLTCWKKARKLRSLAKLWLAHRACKTTLIKALRLSFHKPAKLDRMLILELDYL</sequence>
<gene>
    <name evidence="2" type="ORF">E2566_00655</name>
</gene>
<evidence type="ECO:0000313" key="3">
    <source>
        <dbReference type="Proteomes" id="UP000502681"/>
    </source>
</evidence>
<feature type="signal peptide" evidence="1">
    <location>
        <begin position="1"/>
        <end position="24"/>
    </location>
</feature>
<evidence type="ECO:0000256" key="1">
    <source>
        <dbReference type="SAM" id="SignalP"/>
    </source>
</evidence>
<dbReference type="GeneID" id="90761444"/>
<evidence type="ECO:0000313" key="2">
    <source>
        <dbReference type="EMBL" id="QJA18563.1"/>
    </source>
</evidence>
<protein>
    <submittedName>
        <fullName evidence="2">Uncharacterized protein</fullName>
    </submittedName>
</protein>
<proteinExistence type="predicted"/>
<keyword evidence="1" id="KW-0732">Signal</keyword>
<accession>A0ABX6KWQ5</accession>
<name>A0ABX6KWQ5_9GAMM</name>
<feature type="chain" id="PRO_5045737114" evidence="1">
    <location>
        <begin position="25"/>
        <end position="181"/>
    </location>
</feature>
<dbReference type="RefSeq" id="WP_107168679.1">
    <property type="nucleotide sequence ID" value="NZ_CP038498.1"/>
</dbReference>
<reference evidence="2 3" key="1">
    <citation type="submission" date="2019-04" db="EMBL/GenBank/DDBJ databases">
        <title>Whole Genome Sequencing of Pectobacterium punjabense SS95.</title>
        <authorList>
            <person name="Sarfraz S."/>
            <person name="Oulghazi S."/>
            <person name="Roques C."/>
            <person name="Vandecasteele C."/>
            <person name="Faure D."/>
        </authorList>
    </citation>
    <scope>NUCLEOTIDE SEQUENCE [LARGE SCALE GENOMIC DNA]</scope>
    <source>
        <strain evidence="2 3">SS95</strain>
    </source>
</reference>
<dbReference type="Proteomes" id="UP000502681">
    <property type="component" value="Chromosome"/>
</dbReference>
<keyword evidence="3" id="KW-1185">Reference proteome</keyword>
<organism evidence="2 3">
    <name type="scientific">Pectobacterium punjabense</name>
    <dbReference type="NCBI Taxonomy" id="2108399"/>
    <lineage>
        <taxon>Bacteria</taxon>
        <taxon>Pseudomonadati</taxon>
        <taxon>Pseudomonadota</taxon>
        <taxon>Gammaproteobacteria</taxon>
        <taxon>Enterobacterales</taxon>
        <taxon>Pectobacteriaceae</taxon>
        <taxon>Pectobacterium</taxon>
    </lineage>
</organism>
<dbReference type="EMBL" id="CP038498">
    <property type="protein sequence ID" value="QJA18563.1"/>
    <property type="molecule type" value="Genomic_DNA"/>
</dbReference>